<dbReference type="EMBL" id="CAWYQH010000174">
    <property type="protein sequence ID" value="CAK8698486.1"/>
    <property type="molecule type" value="Genomic_DNA"/>
</dbReference>
<organism evidence="5 6">
    <name type="scientific">Clavelina lepadiformis</name>
    <name type="common">Light-bulb sea squirt</name>
    <name type="synonym">Ascidia lepadiformis</name>
    <dbReference type="NCBI Taxonomy" id="159417"/>
    <lineage>
        <taxon>Eukaryota</taxon>
        <taxon>Metazoa</taxon>
        <taxon>Chordata</taxon>
        <taxon>Tunicata</taxon>
        <taxon>Ascidiacea</taxon>
        <taxon>Aplousobranchia</taxon>
        <taxon>Clavelinidae</taxon>
        <taxon>Clavelina</taxon>
    </lineage>
</organism>
<proteinExistence type="inferred from homology"/>
<dbReference type="PANTHER" id="PTHR21250">
    <property type="entry name" value="PRE-RRNA-PROCESSING PROTEIN TSR2 HOMOLOG"/>
    <property type="match status" value="1"/>
</dbReference>
<keyword evidence="6" id="KW-1185">Reference proteome</keyword>
<evidence type="ECO:0000256" key="4">
    <source>
        <dbReference type="ARBA" id="ARBA00022552"/>
    </source>
</evidence>
<comment type="caution">
    <text evidence="5">The sequence shown here is derived from an EMBL/GenBank/DDBJ whole genome shotgun (WGS) entry which is preliminary data.</text>
</comment>
<evidence type="ECO:0000256" key="3">
    <source>
        <dbReference type="ARBA" id="ARBA00017551"/>
    </source>
</evidence>
<reference evidence="5 6" key="1">
    <citation type="submission" date="2024-02" db="EMBL/GenBank/DDBJ databases">
        <authorList>
            <person name="Daric V."/>
            <person name="Darras S."/>
        </authorList>
    </citation>
    <scope>NUCLEOTIDE SEQUENCE [LARGE SCALE GENOMIC DNA]</scope>
</reference>
<sequence length="189" mass="21309">MNNSEASYFYTGIQAVLKSWTALQLAISHSFAGPYSNEKAQWLVGVIETFFKENADIDPIDLEDFIGEIMSNEFNTLIEDDSLKNVASKICHLYSFWSKGKINEMKEHINKLPCVNLGDCMSVDTKNSVSHQNDEDQKILDGLNICSATSRAEHSENGHDLKLGSGESNYVNKDSDEGWTQVITRRKRH</sequence>
<dbReference type="Pfam" id="PF10273">
    <property type="entry name" value="WGG"/>
    <property type="match status" value="1"/>
</dbReference>
<protein>
    <recommendedName>
        <fullName evidence="3">Pre-rRNA-processing protein TSR2 homolog</fullName>
    </recommendedName>
</protein>
<dbReference type="InterPro" id="IPR019398">
    <property type="entry name" value="Pre-rRNA_process_TSR2"/>
</dbReference>
<keyword evidence="4" id="KW-0698">rRNA processing</keyword>
<name>A0ABP0H3E1_CLALP</name>
<comment type="function">
    <text evidence="1">May be involved in 20S pre-rRNA processing.</text>
</comment>
<dbReference type="Proteomes" id="UP001642483">
    <property type="component" value="Unassembled WGS sequence"/>
</dbReference>
<evidence type="ECO:0000313" key="5">
    <source>
        <dbReference type="EMBL" id="CAK8698486.1"/>
    </source>
</evidence>
<evidence type="ECO:0000256" key="2">
    <source>
        <dbReference type="ARBA" id="ARBA00006524"/>
    </source>
</evidence>
<evidence type="ECO:0000256" key="1">
    <source>
        <dbReference type="ARBA" id="ARBA00002210"/>
    </source>
</evidence>
<gene>
    <name evidence="5" type="ORF">CVLEPA_LOCUS31921</name>
</gene>
<comment type="similarity">
    <text evidence="2">Belongs to the TSR2 family.</text>
</comment>
<accession>A0ABP0H3E1</accession>
<evidence type="ECO:0000313" key="6">
    <source>
        <dbReference type="Proteomes" id="UP001642483"/>
    </source>
</evidence>